<dbReference type="PROSITE" id="PS00678">
    <property type="entry name" value="WD_REPEATS_1"/>
    <property type="match status" value="1"/>
</dbReference>
<dbReference type="HAMAP" id="MF_03027">
    <property type="entry name" value="BOP1"/>
    <property type="match status" value="1"/>
</dbReference>
<sequence>MKRRHPKSFKSDELHSELVQDDEEPNLLCSINESDSNSEDEEEEDEGEVEIGEVEDDEEDSSEDEEDSSESEEVEDDEDSSQSSGDEDKREVGDDENKSVSTNKKSEETPMAEAKQLNSATEEDEYEAGDTSDEEDIRNTVGNIPLNWYDDHEHIGYDWEGKKIIKCNQGDQLDYFLKQMEDPNFWRTVKDTQTGQDIVLSDKDIELIKRIGAHKIPDKEYDEYAPWIEWFTSEVMEMPLRKFPEHKRSFVPSRDEMKRVSKYVYALKMGWMKSRRAMKAKRKAEREKGPQFYMLWKSDDVAEEMRRIQNHIPAPKRPLPGHNESYNPPEEYLFNEREMKKWEKERKSLGNKKLHFVPQKYNSLREVPAYKRLIRERFLRCLDLYMCPRAVKMRLTIEPEDLLPQLPDPKNLQPFPTTMSMVYRGHKDMVRSIAVDLTGQYLATVSDDETLKIWEVNTGRCLNTVPLGGIGRCVVWCPSTRITLVAVAADKKVLLINPKVGDNLAQSKTDRLLGLVPPEEVTKITSERVRTAVNWEHVLSGEQHDVGVRIIINHFKEVKQVAFHSGANYFVSVLPEGQNRAVIVHQLTRRTSQLPFSKPRGLVQAALFHPTKPRLIVATQRHIRIYDLVNQEMVQKLMSNSKWISSIAIHPGGDNILVGTYDKKLLWFDLDLSCKPYKSLALHSQAIRGVAYHKRYPLFASTSDDESVIVSHGMVYSDLLQNPLIVPLKRFSNHEKFNDFSVFDVVFHPYQPWVFTSGADATIRLYS</sequence>
<feature type="repeat" description="WD" evidence="8">
    <location>
        <begin position="423"/>
        <end position="464"/>
    </location>
</feature>
<evidence type="ECO:0000256" key="3">
    <source>
        <dbReference type="ARBA" id="ARBA00022574"/>
    </source>
</evidence>
<dbReference type="Pfam" id="PF08145">
    <property type="entry name" value="BOP1NT"/>
    <property type="match status" value="1"/>
</dbReference>
<reference evidence="11" key="1">
    <citation type="journal article" date="2018" name="J. Proteomics">
        <title>Exploring the molecular complexity of Triatoma dimidiata sialome.</title>
        <authorList>
            <person name="Santiago P.B."/>
            <person name="de Araujo C.N."/>
            <person name="Charneau S."/>
            <person name="Bastos I.M.D."/>
            <person name="Assumpcao T.C.F."/>
            <person name="Queiroz R.M.L."/>
            <person name="Praca Y.R."/>
            <person name="Cordeiro T.M."/>
            <person name="Garcia C.H.S."/>
            <person name="da Silva I.G."/>
            <person name="Raiol T."/>
            <person name="Motta F.N."/>
            <person name="de Araujo Oliveira J.V."/>
            <person name="de Sousa M.V."/>
            <person name="Ribeiro J.M.C."/>
            <person name="de Santana J.M."/>
        </authorList>
    </citation>
    <scope>NUCLEOTIDE SEQUENCE</scope>
    <source>
        <strain evidence="11">Santander</strain>
        <tissue evidence="11">Salivary glands</tissue>
    </source>
</reference>
<dbReference type="GO" id="GO:0005654">
    <property type="term" value="C:nucleoplasm"/>
    <property type="evidence" value="ECO:0007669"/>
    <property type="project" value="UniProtKB-SubCell"/>
</dbReference>
<dbReference type="InterPro" id="IPR012953">
    <property type="entry name" value="BOP1_N_dom"/>
</dbReference>
<dbReference type="SMART" id="SM00320">
    <property type="entry name" value="WD40"/>
    <property type="match status" value="7"/>
</dbReference>
<dbReference type="SUPFAM" id="SSF50978">
    <property type="entry name" value="WD40 repeat-like"/>
    <property type="match status" value="1"/>
</dbReference>
<dbReference type="EMBL" id="GECL01002649">
    <property type="protein sequence ID" value="JAP03475.1"/>
    <property type="molecule type" value="Transcribed_RNA"/>
</dbReference>
<feature type="compositionally biased region" description="Acidic residues" evidence="9">
    <location>
        <begin position="121"/>
        <end position="136"/>
    </location>
</feature>
<dbReference type="GO" id="GO:0043021">
    <property type="term" value="F:ribonucleoprotein complex binding"/>
    <property type="evidence" value="ECO:0007669"/>
    <property type="project" value="UniProtKB-UniRule"/>
</dbReference>
<evidence type="ECO:0000259" key="10">
    <source>
        <dbReference type="SMART" id="SM01035"/>
    </source>
</evidence>
<dbReference type="Gene3D" id="2.130.10.10">
    <property type="entry name" value="YVTN repeat-like/Quinoprotein amine dehydrogenase"/>
    <property type="match status" value="1"/>
</dbReference>
<feature type="compositionally biased region" description="Basic and acidic residues" evidence="9">
    <location>
        <begin position="9"/>
        <end position="18"/>
    </location>
</feature>
<dbReference type="InterPro" id="IPR028598">
    <property type="entry name" value="BOP1/Erb1"/>
</dbReference>
<keyword evidence="3 8" id="KW-0853">WD repeat</keyword>
<dbReference type="InterPro" id="IPR036322">
    <property type="entry name" value="WD40_repeat_dom_sf"/>
</dbReference>
<dbReference type="GO" id="GO:0000463">
    <property type="term" value="P:maturation of LSU-rRNA from tricistronic rRNA transcript (SSU-rRNA, 5.8S rRNA, LSU-rRNA)"/>
    <property type="evidence" value="ECO:0007669"/>
    <property type="project" value="UniProtKB-UniRule"/>
</dbReference>
<dbReference type="PROSITE" id="PS50082">
    <property type="entry name" value="WD_REPEATS_2"/>
    <property type="match status" value="1"/>
</dbReference>
<keyword evidence="2 7" id="KW-0698">rRNA processing</keyword>
<evidence type="ECO:0000256" key="2">
    <source>
        <dbReference type="ARBA" id="ARBA00022552"/>
    </source>
</evidence>
<dbReference type="AlphaFoldDB" id="A0A0V0G5V7"/>
<evidence type="ECO:0000256" key="4">
    <source>
        <dbReference type="ARBA" id="ARBA00022737"/>
    </source>
</evidence>
<comment type="subcellular location">
    <subcellularLocation>
        <location evidence="7">Nucleus</location>
        <location evidence="7">Nucleolus</location>
    </subcellularLocation>
    <subcellularLocation>
        <location evidence="7">Nucleus</location>
        <location evidence="7">Nucleoplasm</location>
    </subcellularLocation>
</comment>
<dbReference type="FunFam" id="2.130.10.10:FF:000061">
    <property type="entry name" value="Ribosome biogenesis protein BOP1 homolog"/>
    <property type="match status" value="1"/>
</dbReference>
<evidence type="ECO:0000256" key="1">
    <source>
        <dbReference type="ARBA" id="ARBA00022517"/>
    </source>
</evidence>
<evidence type="ECO:0000256" key="7">
    <source>
        <dbReference type="HAMAP-Rule" id="MF_03027"/>
    </source>
</evidence>
<dbReference type="GO" id="GO:0030687">
    <property type="term" value="C:preribosome, large subunit precursor"/>
    <property type="evidence" value="ECO:0007669"/>
    <property type="project" value="UniProtKB-UniRule"/>
</dbReference>
<dbReference type="PANTHER" id="PTHR17605">
    <property type="entry name" value="RIBOSOME BIOGENESIS PROTEIN BOP1 BLOCK OF PROLIFERATION 1 PROTEIN"/>
    <property type="match status" value="1"/>
</dbReference>
<dbReference type="PROSITE" id="PS50294">
    <property type="entry name" value="WD_REPEATS_REGION"/>
    <property type="match status" value="1"/>
</dbReference>
<dbReference type="SMART" id="SM01035">
    <property type="entry name" value="BOP1NT"/>
    <property type="match status" value="1"/>
</dbReference>
<dbReference type="Pfam" id="PF00400">
    <property type="entry name" value="WD40"/>
    <property type="match status" value="4"/>
</dbReference>
<dbReference type="PANTHER" id="PTHR17605:SF0">
    <property type="entry name" value="RIBOSOME BIOGENESIS PROTEIN BOP1"/>
    <property type="match status" value="1"/>
</dbReference>
<evidence type="ECO:0000256" key="5">
    <source>
        <dbReference type="ARBA" id="ARBA00023242"/>
    </source>
</evidence>
<evidence type="ECO:0000313" key="11">
    <source>
        <dbReference type="EMBL" id="JAP03475.1"/>
    </source>
</evidence>
<comment type="similarity">
    <text evidence="7">Belongs to the WD repeat BOP1/ERB1 family.</text>
</comment>
<keyword evidence="5 7" id="KW-0539">Nucleus</keyword>
<dbReference type="GO" id="GO:0000466">
    <property type="term" value="P:maturation of 5.8S rRNA from tricistronic rRNA transcript (SSU-rRNA, 5.8S rRNA, LSU-rRNA)"/>
    <property type="evidence" value="ECO:0007669"/>
    <property type="project" value="UniProtKB-UniRule"/>
</dbReference>
<proteinExistence type="inferred from homology"/>
<dbReference type="InterPro" id="IPR015943">
    <property type="entry name" value="WD40/YVTN_repeat-like_dom_sf"/>
</dbReference>
<feature type="region of interest" description="Disordered" evidence="9">
    <location>
        <begin position="1"/>
        <end position="138"/>
    </location>
</feature>
<keyword evidence="4" id="KW-0677">Repeat</keyword>
<organism evidence="11">
    <name type="scientific">Triatoma dimidiata</name>
    <name type="common">Kissing bug</name>
    <name type="synonym">Meccus dimidiatus</name>
    <dbReference type="NCBI Taxonomy" id="72491"/>
    <lineage>
        <taxon>Eukaryota</taxon>
        <taxon>Metazoa</taxon>
        <taxon>Ecdysozoa</taxon>
        <taxon>Arthropoda</taxon>
        <taxon>Hexapoda</taxon>
        <taxon>Insecta</taxon>
        <taxon>Pterygota</taxon>
        <taxon>Neoptera</taxon>
        <taxon>Paraneoptera</taxon>
        <taxon>Hemiptera</taxon>
        <taxon>Heteroptera</taxon>
        <taxon>Panheteroptera</taxon>
        <taxon>Cimicomorpha</taxon>
        <taxon>Reduviidae</taxon>
        <taxon>Triatominae</taxon>
        <taxon>Triatoma</taxon>
    </lineage>
</organism>
<feature type="domain" description="BOP1 N-terminal" evidence="10">
    <location>
        <begin position="149"/>
        <end position="416"/>
    </location>
</feature>
<comment type="function">
    <text evidence="6">Component of the PeBoW complex, which is required for maturation of 28S and 5.8S ribosomal RNAs and formation of the 60S ribosome.</text>
</comment>
<evidence type="ECO:0000256" key="9">
    <source>
        <dbReference type="SAM" id="MobiDB-lite"/>
    </source>
</evidence>
<dbReference type="GO" id="GO:0070545">
    <property type="term" value="C:PeBoW complex"/>
    <property type="evidence" value="ECO:0007669"/>
    <property type="project" value="TreeGrafter"/>
</dbReference>
<accession>A0A0V0G5V7</accession>
<protein>
    <recommendedName>
        <fullName evidence="7">Ribosome biogenesis protein BOP1 homolog</fullName>
    </recommendedName>
</protein>
<keyword evidence="1 7" id="KW-0690">Ribosome biogenesis</keyword>
<feature type="compositionally biased region" description="Basic and acidic residues" evidence="9">
    <location>
        <begin position="86"/>
        <end position="108"/>
    </location>
</feature>
<dbReference type="InterPro" id="IPR019775">
    <property type="entry name" value="WD40_repeat_CS"/>
</dbReference>
<evidence type="ECO:0000256" key="8">
    <source>
        <dbReference type="PROSITE-ProRule" id="PRU00221"/>
    </source>
</evidence>
<feature type="compositionally biased region" description="Acidic residues" evidence="9">
    <location>
        <begin position="36"/>
        <end position="80"/>
    </location>
</feature>
<evidence type="ECO:0000256" key="6">
    <source>
        <dbReference type="ARBA" id="ARBA00055102"/>
    </source>
</evidence>
<comment type="function">
    <text evidence="7">Required for maturation of ribosomal RNAs and formation of the large ribosomal subunit.</text>
</comment>
<name>A0A0V0G5V7_TRIDM</name>
<dbReference type="InterPro" id="IPR001680">
    <property type="entry name" value="WD40_rpt"/>
</dbReference>